<comment type="caution">
    <text evidence="11">The sequence shown here is derived from an EMBL/GenBank/DDBJ whole genome shotgun (WGS) entry which is preliminary data.</text>
</comment>
<evidence type="ECO:0000256" key="9">
    <source>
        <dbReference type="ARBA" id="ARBA00023136"/>
    </source>
</evidence>
<evidence type="ECO:0000256" key="6">
    <source>
        <dbReference type="ARBA" id="ARBA00022500"/>
    </source>
</evidence>
<gene>
    <name evidence="11" type="ORF">FHW18_005050</name>
</gene>
<keyword evidence="8" id="KW-0653">Protein transport</keyword>
<dbReference type="PIRSF" id="PIRSF019404">
    <property type="entry name" value="FliJ"/>
    <property type="match status" value="1"/>
</dbReference>
<dbReference type="InterPro" id="IPR053716">
    <property type="entry name" value="Flag_assembly_chemotaxis_eff"/>
</dbReference>
<evidence type="ECO:0000313" key="12">
    <source>
        <dbReference type="Proteomes" id="UP000542125"/>
    </source>
</evidence>
<evidence type="ECO:0000313" key="11">
    <source>
        <dbReference type="EMBL" id="NYE85731.1"/>
    </source>
</evidence>
<dbReference type="RefSeq" id="WP_179590081.1">
    <property type="nucleotide sequence ID" value="NZ_JACBYR010000003.1"/>
</dbReference>
<dbReference type="AlphaFoldDB" id="A0A7Y9IZA7"/>
<keyword evidence="9" id="KW-0472">Membrane</keyword>
<dbReference type="PRINTS" id="PR01004">
    <property type="entry name" value="FLGFLIJ"/>
</dbReference>
<keyword evidence="5" id="KW-1003">Cell membrane</keyword>
<keyword evidence="6" id="KW-0145">Chemotaxis</keyword>
<keyword evidence="10" id="KW-1006">Bacterial flagellum protein export</keyword>
<comment type="similarity">
    <text evidence="2">Belongs to the FliJ family.</text>
</comment>
<comment type="subcellular location">
    <subcellularLocation>
        <location evidence="1">Cell membrane</location>
        <topology evidence="1">Peripheral membrane protein</topology>
        <orientation evidence="1">Cytoplasmic side</orientation>
    </subcellularLocation>
</comment>
<keyword evidence="11" id="KW-0969">Cilium</keyword>
<dbReference type="Proteomes" id="UP000542125">
    <property type="component" value="Unassembled WGS sequence"/>
</dbReference>
<evidence type="ECO:0000256" key="10">
    <source>
        <dbReference type="ARBA" id="ARBA00023225"/>
    </source>
</evidence>
<reference evidence="11 12" key="1">
    <citation type="submission" date="2020-07" db="EMBL/GenBank/DDBJ databases">
        <title>Genomic Encyclopedia of Type Strains, Phase IV (KMG-V): Genome sequencing to study the core and pangenomes of soil and plant-associated prokaryotes.</title>
        <authorList>
            <person name="Whitman W."/>
        </authorList>
    </citation>
    <scope>NUCLEOTIDE SEQUENCE [LARGE SCALE GENOMIC DNA]</scope>
    <source>
        <strain evidence="11 12">SAS40</strain>
    </source>
</reference>
<sequence>MASSATLHTLIELAVERKNKAAQEFARSAAAHKHACERQVLIESYRADYELRMRTQAGTGIDGTRVSNYSRFIQQLSEAVEQQRLEVDRCARLLQQTRNAFFEEERKVKSFEILAKRETDRKTSSEAKKIQKQIDEFASRKAYSTASGFSL</sequence>
<evidence type="ECO:0000256" key="3">
    <source>
        <dbReference type="ARBA" id="ARBA00020392"/>
    </source>
</evidence>
<dbReference type="Gene3D" id="1.10.287.1700">
    <property type="match status" value="1"/>
</dbReference>
<organism evidence="11 12">
    <name type="scientific">Pigmentiphaga litoralis</name>
    <dbReference type="NCBI Taxonomy" id="516702"/>
    <lineage>
        <taxon>Bacteria</taxon>
        <taxon>Pseudomonadati</taxon>
        <taxon>Pseudomonadota</taxon>
        <taxon>Betaproteobacteria</taxon>
        <taxon>Burkholderiales</taxon>
        <taxon>Alcaligenaceae</taxon>
        <taxon>Pigmentiphaga</taxon>
    </lineage>
</organism>
<evidence type="ECO:0000256" key="5">
    <source>
        <dbReference type="ARBA" id="ARBA00022475"/>
    </source>
</evidence>
<dbReference type="NCBIfam" id="TIGR02473">
    <property type="entry name" value="flagell_FliJ"/>
    <property type="match status" value="1"/>
</dbReference>
<keyword evidence="7" id="KW-1005">Bacterial flagellum biogenesis</keyword>
<keyword evidence="11" id="KW-0282">Flagellum</keyword>
<dbReference type="InterPro" id="IPR012823">
    <property type="entry name" value="Flagell_FliJ"/>
</dbReference>
<dbReference type="GO" id="GO:0015031">
    <property type="term" value="P:protein transport"/>
    <property type="evidence" value="ECO:0007669"/>
    <property type="project" value="UniProtKB-KW"/>
</dbReference>
<evidence type="ECO:0000256" key="8">
    <source>
        <dbReference type="ARBA" id="ARBA00022927"/>
    </source>
</evidence>
<dbReference type="GO" id="GO:0071973">
    <property type="term" value="P:bacterial-type flagellum-dependent cell motility"/>
    <property type="evidence" value="ECO:0007669"/>
    <property type="project" value="InterPro"/>
</dbReference>
<name>A0A7Y9IZA7_9BURK</name>
<evidence type="ECO:0000256" key="7">
    <source>
        <dbReference type="ARBA" id="ARBA00022795"/>
    </source>
</evidence>
<dbReference type="Pfam" id="PF02050">
    <property type="entry name" value="FliJ"/>
    <property type="match status" value="1"/>
</dbReference>
<dbReference type="GO" id="GO:0003774">
    <property type="term" value="F:cytoskeletal motor activity"/>
    <property type="evidence" value="ECO:0007669"/>
    <property type="project" value="InterPro"/>
</dbReference>
<dbReference type="PANTHER" id="PTHR38786">
    <property type="entry name" value="FLAGELLAR FLIJ PROTEIN"/>
    <property type="match status" value="1"/>
</dbReference>
<evidence type="ECO:0000256" key="4">
    <source>
        <dbReference type="ARBA" id="ARBA00022448"/>
    </source>
</evidence>
<dbReference type="GO" id="GO:0044781">
    <property type="term" value="P:bacterial-type flagellum organization"/>
    <property type="evidence" value="ECO:0007669"/>
    <property type="project" value="UniProtKB-KW"/>
</dbReference>
<protein>
    <recommendedName>
        <fullName evidence="3">Flagellar FliJ protein</fullName>
    </recommendedName>
</protein>
<keyword evidence="12" id="KW-1185">Reference proteome</keyword>
<dbReference type="InterPro" id="IPR018006">
    <property type="entry name" value="Flag_FliJ_proteobac"/>
</dbReference>
<keyword evidence="4" id="KW-0813">Transport</keyword>
<dbReference type="GO" id="GO:0009288">
    <property type="term" value="C:bacterial-type flagellum"/>
    <property type="evidence" value="ECO:0007669"/>
    <property type="project" value="InterPro"/>
</dbReference>
<evidence type="ECO:0000256" key="2">
    <source>
        <dbReference type="ARBA" id="ARBA00010004"/>
    </source>
</evidence>
<accession>A0A7Y9IZA7</accession>
<proteinExistence type="inferred from homology"/>
<evidence type="ECO:0000256" key="1">
    <source>
        <dbReference type="ARBA" id="ARBA00004413"/>
    </source>
</evidence>
<keyword evidence="11" id="KW-0966">Cell projection</keyword>
<dbReference type="EMBL" id="JACBYR010000003">
    <property type="protein sequence ID" value="NYE85731.1"/>
    <property type="molecule type" value="Genomic_DNA"/>
</dbReference>
<dbReference type="InterPro" id="IPR052570">
    <property type="entry name" value="FliJ"/>
</dbReference>
<dbReference type="GO" id="GO:0006935">
    <property type="term" value="P:chemotaxis"/>
    <property type="evidence" value="ECO:0007669"/>
    <property type="project" value="UniProtKB-KW"/>
</dbReference>
<dbReference type="GO" id="GO:0005886">
    <property type="term" value="C:plasma membrane"/>
    <property type="evidence" value="ECO:0007669"/>
    <property type="project" value="UniProtKB-SubCell"/>
</dbReference>
<dbReference type="PANTHER" id="PTHR38786:SF1">
    <property type="entry name" value="FLAGELLAR FLIJ PROTEIN"/>
    <property type="match status" value="1"/>
</dbReference>